<evidence type="ECO:0000256" key="2">
    <source>
        <dbReference type="ARBA" id="ARBA00022722"/>
    </source>
</evidence>
<accession>A0A934KN28</accession>
<dbReference type="InterPro" id="IPR029060">
    <property type="entry name" value="PIN-like_dom_sf"/>
</dbReference>
<feature type="binding site" evidence="5">
    <location>
        <position position="93"/>
    </location>
    <ligand>
        <name>Mg(2+)</name>
        <dbReference type="ChEBI" id="CHEBI:18420"/>
    </ligand>
</feature>
<dbReference type="GO" id="GO:0004540">
    <property type="term" value="F:RNA nuclease activity"/>
    <property type="evidence" value="ECO:0007669"/>
    <property type="project" value="InterPro"/>
</dbReference>
<dbReference type="Pfam" id="PF01850">
    <property type="entry name" value="PIN"/>
    <property type="match status" value="1"/>
</dbReference>
<dbReference type="GO" id="GO:0000287">
    <property type="term" value="F:magnesium ion binding"/>
    <property type="evidence" value="ECO:0007669"/>
    <property type="project" value="UniProtKB-UniRule"/>
</dbReference>
<dbReference type="GO" id="GO:0016787">
    <property type="term" value="F:hydrolase activity"/>
    <property type="evidence" value="ECO:0007669"/>
    <property type="project" value="UniProtKB-KW"/>
</dbReference>
<evidence type="ECO:0000313" key="7">
    <source>
        <dbReference type="EMBL" id="MBJ7608147.1"/>
    </source>
</evidence>
<keyword evidence="3 5" id="KW-0479">Metal-binding</keyword>
<dbReference type="AlphaFoldDB" id="A0A934KN28"/>
<dbReference type="InterPro" id="IPR002716">
    <property type="entry name" value="PIN_dom"/>
</dbReference>
<comment type="cofactor">
    <cofactor evidence="5">
        <name>Mg(2+)</name>
        <dbReference type="ChEBI" id="CHEBI:18420"/>
    </cofactor>
</comment>
<reference evidence="7 8" key="1">
    <citation type="submission" date="2020-10" db="EMBL/GenBank/DDBJ databases">
        <title>Ca. Dormibacterota MAGs.</title>
        <authorList>
            <person name="Montgomery K."/>
        </authorList>
    </citation>
    <scope>NUCLEOTIDE SEQUENCE [LARGE SCALE GENOMIC DNA]</scope>
    <source>
        <strain evidence="7">Mitchell_Peninsula_5</strain>
    </source>
</reference>
<evidence type="ECO:0000313" key="8">
    <source>
        <dbReference type="Proteomes" id="UP000614410"/>
    </source>
</evidence>
<dbReference type="SUPFAM" id="SSF88723">
    <property type="entry name" value="PIN domain-like"/>
    <property type="match status" value="1"/>
</dbReference>
<sequence>MIILDASVLIAHLDADDAHHQRAQRLLADAARESLAASPLTLAEVLVAPAHAGMLDRAGAALRHLALATIPMGDEAPLRLAVLRAGTNLKLPDCCVLLAAETAEAAIATFDTHLARVATEYGHLVLGPSL</sequence>
<proteinExistence type="inferred from homology"/>
<organism evidence="7 8">
    <name type="scientific">Candidatus Amunia macphersoniae</name>
    <dbReference type="NCBI Taxonomy" id="3127014"/>
    <lineage>
        <taxon>Bacteria</taxon>
        <taxon>Bacillati</taxon>
        <taxon>Candidatus Dormiibacterota</taxon>
        <taxon>Candidatus Dormibacteria</taxon>
        <taxon>Candidatus Aeolococcales</taxon>
        <taxon>Candidatus Aeolococcaceae</taxon>
        <taxon>Candidatus Amunia</taxon>
    </lineage>
</organism>
<dbReference type="InterPro" id="IPR022907">
    <property type="entry name" value="VapC_family"/>
</dbReference>
<comment type="caution">
    <text evidence="7">The sequence shown here is derived from an EMBL/GenBank/DDBJ whole genome shotgun (WGS) entry which is preliminary data.</text>
</comment>
<dbReference type="HAMAP" id="MF_00265">
    <property type="entry name" value="VapC_Nob1"/>
    <property type="match status" value="1"/>
</dbReference>
<dbReference type="EC" id="3.1.-.-" evidence="5"/>
<dbReference type="CDD" id="cd09854">
    <property type="entry name" value="PIN_VapC-like"/>
    <property type="match status" value="1"/>
</dbReference>
<dbReference type="Proteomes" id="UP000614410">
    <property type="component" value="Unassembled WGS sequence"/>
</dbReference>
<name>A0A934KN28_9BACT</name>
<keyword evidence="2 5" id="KW-0540">Nuclease</keyword>
<gene>
    <name evidence="5" type="primary">vapC</name>
    <name evidence="7" type="ORF">JF887_01780</name>
</gene>
<keyword evidence="5" id="KW-0800">Toxin</keyword>
<keyword evidence="5" id="KW-0460">Magnesium</keyword>
<comment type="function">
    <text evidence="5">Toxic component of a toxin-antitoxin (TA) system. An RNase.</text>
</comment>
<dbReference type="GO" id="GO:0090729">
    <property type="term" value="F:toxin activity"/>
    <property type="evidence" value="ECO:0007669"/>
    <property type="project" value="UniProtKB-KW"/>
</dbReference>
<keyword evidence="4 5" id="KW-0378">Hydrolase</keyword>
<evidence type="ECO:0000256" key="4">
    <source>
        <dbReference type="ARBA" id="ARBA00022801"/>
    </source>
</evidence>
<dbReference type="Gene3D" id="3.40.50.1010">
    <property type="entry name" value="5'-nuclease"/>
    <property type="match status" value="1"/>
</dbReference>
<feature type="domain" description="PIN" evidence="6">
    <location>
        <begin position="2"/>
        <end position="118"/>
    </location>
</feature>
<evidence type="ECO:0000256" key="1">
    <source>
        <dbReference type="ARBA" id="ARBA00022649"/>
    </source>
</evidence>
<comment type="similarity">
    <text evidence="5">Belongs to the PINc/VapC protein family.</text>
</comment>
<feature type="binding site" evidence="5">
    <location>
        <position position="5"/>
    </location>
    <ligand>
        <name>Mg(2+)</name>
        <dbReference type="ChEBI" id="CHEBI:18420"/>
    </ligand>
</feature>
<evidence type="ECO:0000256" key="5">
    <source>
        <dbReference type="HAMAP-Rule" id="MF_00265"/>
    </source>
</evidence>
<evidence type="ECO:0000256" key="3">
    <source>
        <dbReference type="ARBA" id="ARBA00022723"/>
    </source>
</evidence>
<keyword evidence="1 5" id="KW-1277">Toxin-antitoxin system</keyword>
<protein>
    <recommendedName>
        <fullName evidence="5">Ribonuclease VapC</fullName>
        <shortName evidence="5">RNase VapC</shortName>
        <ecNumber evidence="5">3.1.-.-</ecNumber>
    </recommendedName>
    <alternativeName>
        <fullName evidence="5">Toxin VapC</fullName>
    </alternativeName>
</protein>
<dbReference type="EMBL" id="JAEKNN010000008">
    <property type="protein sequence ID" value="MBJ7608147.1"/>
    <property type="molecule type" value="Genomic_DNA"/>
</dbReference>
<evidence type="ECO:0000259" key="6">
    <source>
        <dbReference type="Pfam" id="PF01850"/>
    </source>
</evidence>